<gene>
    <name evidence="1" type="primary">AlNc14C162G7806</name>
    <name evidence="1" type="ORF">ALNC14_087990</name>
</gene>
<protein>
    <submittedName>
        <fullName evidence="1">Uncharacterized protein AlNc14C162G7806</fullName>
    </submittedName>
</protein>
<dbReference type="AlphaFoldDB" id="F0WMX1"/>
<name>F0WMX1_9STRA</name>
<evidence type="ECO:0000313" key="1">
    <source>
        <dbReference type="EMBL" id="CCA22656.1"/>
    </source>
</evidence>
<reference evidence="1" key="1">
    <citation type="journal article" date="2011" name="PLoS Biol.">
        <title>Gene gain and loss during evolution of obligate parasitism in the white rust pathogen of Arabidopsis thaliana.</title>
        <authorList>
            <person name="Kemen E."/>
            <person name="Gardiner A."/>
            <person name="Schultz-Larsen T."/>
            <person name="Kemen A.C."/>
            <person name="Balmuth A.L."/>
            <person name="Robert-Seilaniantz A."/>
            <person name="Bailey K."/>
            <person name="Holub E."/>
            <person name="Studholme D.J."/>
            <person name="Maclean D."/>
            <person name="Jones J.D."/>
        </authorList>
    </citation>
    <scope>NUCLEOTIDE SEQUENCE</scope>
</reference>
<dbReference type="EMBL" id="FR824207">
    <property type="protein sequence ID" value="CCA22656.1"/>
    <property type="molecule type" value="Genomic_DNA"/>
</dbReference>
<proteinExistence type="predicted"/>
<accession>F0WMX1</accession>
<sequence>MTGKGKNIHLIACVSENGLEYNESRFGSFNAVNCNALVEFLLRHIAQSHDLSKVVLVVDNVPCPNTSRISRATMSLLLHHLEVGPELPDAQFNRDCVLDVQ</sequence>
<reference evidence="1" key="2">
    <citation type="submission" date="2011-02" db="EMBL/GenBank/DDBJ databases">
        <authorList>
            <person name="MacLean D."/>
        </authorList>
    </citation>
    <scope>NUCLEOTIDE SEQUENCE</scope>
</reference>
<organism evidence="1">
    <name type="scientific">Albugo laibachii Nc14</name>
    <dbReference type="NCBI Taxonomy" id="890382"/>
    <lineage>
        <taxon>Eukaryota</taxon>
        <taxon>Sar</taxon>
        <taxon>Stramenopiles</taxon>
        <taxon>Oomycota</taxon>
        <taxon>Peronosporomycetes</taxon>
        <taxon>Albuginales</taxon>
        <taxon>Albuginaceae</taxon>
        <taxon>Albugo</taxon>
    </lineage>
</organism>
<dbReference type="HOGENOM" id="CLU_2296935_0_0_1"/>